<accession>E4LAL5</accession>
<protein>
    <recommendedName>
        <fullName evidence="4">ATPase</fullName>
    </recommendedName>
</protein>
<dbReference type="RefSeq" id="WP_007555311.1">
    <property type="nucleotide sequence ID" value="NZ_AENT01000030.1"/>
</dbReference>
<evidence type="ECO:0000313" key="3">
    <source>
        <dbReference type="Proteomes" id="UP000004594"/>
    </source>
</evidence>
<gene>
    <name evidence="2" type="ORF">HMPREF9220_0280</name>
</gene>
<dbReference type="EMBL" id="AENT01000030">
    <property type="protein sequence ID" value="EFR42254.1"/>
    <property type="molecule type" value="Genomic_DNA"/>
</dbReference>
<dbReference type="eggNOG" id="COG0711">
    <property type="taxonomic scope" value="Bacteria"/>
</dbReference>
<name>E4LAL5_9FIRM</name>
<dbReference type="Proteomes" id="UP000004594">
    <property type="component" value="Unassembled WGS sequence"/>
</dbReference>
<feature type="coiled-coil region" evidence="1">
    <location>
        <begin position="48"/>
        <end position="96"/>
    </location>
</feature>
<comment type="caution">
    <text evidence="2">The sequence shown here is derived from an EMBL/GenBank/DDBJ whole genome shotgun (WGS) entry which is preliminary data.</text>
</comment>
<dbReference type="OrthoDB" id="3034637at2"/>
<sequence>MDTRKLLEELENVIMNAGDVPFTNKKMIDGDEVARLIDAINQSLPNELDSARRIVSDKERILLEAEKKADDTIAQAKDYIARITEESELVKQAQERANEVVSSANKSAEELRTGSVTYATDVLKYLETNIENVLEDLKKNRESLIASNSASKKQNSK</sequence>
<evidence type="ECO:0000313" key="2">
    <source>
        <dbReference type="EMBL" id="EFR42254.1"/>
    </source>
</evidence>
<dbReference type="AlphaFoldDB" id="E4LAL5"/>
<organism evidence="2 3">
    <name type="scientific">Dialister micraerophilus UPII 345-E</name>
    <dbReference type="NCBI Taxonomy" id="910314"/>
    <lineage>
        <taxon>Bacteria</taxon>
        <taxon>Bacillati</taxon>
        <taxon>Bacillota</taxon>
        <taxon>Negativicutes</taxon>
        <taxon>Veillonellales</taxon>
        <taxon>Veillonellaceae</taxon>
        <taxon>Dialister</taxon>
    </lineage>
</organism>
<proteinExistence type="predicted"/>
<keyword evidence="1" id="KW-0175">Coiled coil</keyword>
<evidence type="ECO:0000256" key="1">
    <source>
        <dbReference type="SAM" id="Coils"/>
    </source>
</evidence>
<evidence type="ECO:0008006" key="4">
    <source>
        <dbReference type="Google" id="ProtNLM"/>
    </source>
</evidence>
<reference evidence="2 3" key="1">
    <citation type="submission" date="2010-11" db="EMBL/GenBank/DDBJ databases">
        <authorList>
            <person name="Durkin A.S."/>
            <person name="Madupu R."/>
            <person name="Torralba M."/>
            <person name="Gillis M."/>
            <person name="Methe B."/>
            <person name="Sutton G."/>
            <person name="Nelson K.E."/>
        </authorList>
    </citation>
    <scope>NUCLEOTIDE SEQUENCE [LARGE SCALE GENOMIC DNA]</scope>
    <source>
        <strain evidence="2 3">UPII 345-E</strain>
    </source>
</reference>